<evidence type="ECO:0000256" key="3">
    <source>
        <dbReference type="PROSITE-ProRule" id="PRU00708"/>
    </source>
</evidence>
<comment type="caution">
    <text evidence="5">The sequence shown here is derived from an EMBL/GenBank/DDBJ whole genome shotgun (WGS) entry which is preliminary data.</text>
</comment>
<dbReference type="InterPro" id="IPR032867">
    <property type="entry name" value="DYW_dom"/>
</dbReference>
<keyword evidence="6" id="KW-1185">Reference proteome</keyword>
<dbReference type="GO" id="GO:0008270">
    <property type="term" value="F:zinc ion binding"/>
    <property type="evidence" value="ECO:0007669"/>
    <property type="project" value="InterPro"/>
</dbReference>
<dbReference type="AlphaFoldDB" id="A0A2I0KBT6"/>
<dbReference type="Proteomes" id="UP000233551">
    <property type="component" value="Unassembled WGS sequence"/>
</dbReference>
<reference evidence="5 6" key="1">
    <citation type="submission" date="2017-11" db="EMBL/GenBank/DDBJ databases">
        <title>De-novo sequencing of pomegranate (Punica granatum L.) genome.</title>
        <authorList>
            <person name="Akparov Z."/>
            <person name="Amiraslanov A."/>
            <person name="Hajiyeva S."/>
            <person name="Abbasov M."/>
            <person name="Kaur K."/>
            <person name="Hamwieh A."/>
            <person name="Solovyev V."/>
            <person name="Salamov A."/>
            <person name="Braich B."/>
            <person name="Kosarev P."/>
            <person name="Mahmoud A."/>
            <person name="Hajiyev E."/>
            <person name="Babayeva S."/>
            <person name="Izzatullayeva V."/>
            <person name="Mammadov A."/>
            <person name="Mammadov A."/>
            <person name="Sharifova S."/>
            <person name="Ojaghi J."/>
            <person name="Eynullazada K."/>
            <person name="Bayramov B."/>
            <person name="Abdulazimova A."/>
            <person name="Shahmuradov I."/>
        </authorList>
    </citation>
    <scope>NUCLEOTIDE SEQUENCE [LARGE SCALE GENOMIC DNA]</scope>
    <source>
        <strain evidence="6">cv. AG2017</strain>
        <tissue evidence="5">Leaf</tissue>
    </source>
</reference>
<dbReference type="FunFam" id="1.25.40.10:FF:000184">
    <property type="entry name" value="Pentatricopeptide repeat-containing protein, chloroplastic"/>
    <property type="match status" value="1"/>
</dbReference>
<evidence type="ECO:0000256" key="1">
    <source>
        <dbReference type="ARBA" id="ARBA00006643"/>
    </source>
</evidence>
<protein>
    <recommendedName>
        <fullName evidence="4">DYW domain-containing protein</fullName>
    </recommendedName>
</protein>
<feature type="repeat" description="PPR" evidence="3">
    <location>
        <begin position="450"/>
        <end position="484"/>
    </location>
</feature>
<dbReference type="PROSITE" id="PS51375">
    <property type="entry name" value="PPR"/>
    <property type="match status" value="7"/>
</dbReference>
<dbReference type="InterPro" id="IPR011990">
    <property type="entry name" value="TPR-like_helical_dom_sf"/>
</dbReference>
<feature type="repeat" description="PPR" evidence="3">
    <location>
        <begin position="145"/>
        <end position="179"/>
    </location>
</feature>
<dbReference type="Pfam" id="PF01535">
    <property type="entry name" value="PPR"/>
    <property type="match status" value="7"/>
</dbReference>
<dbReference type="PANTHER" id="PTHR47926:SF344">
    <property type="entry name" value="OS07G0636900 PROTEIN"/>
    <property type="match status" value="1"/>
</dbReference>
<dbReference type="Pfam" id="PF13041">
    <property type="entry name" value="PPR_2"/>
    <property type="match status" value="3"/>
</dbReference>
<dbReference type="GO" id="GO:0009451">
    <property type="term" value="P:RNA modification"/>
    <property type="evidence" value="ECO:0007669"/>
    <property type="project" value="InterPro"/>
</dbReference>
<dbReference type="SUPFAM" id="SSF48452">
    <property type="entry name" value="TPR-like"/>
    <property type="match status" value="2"/>
</dbReference>
<dbReference type="PANTHER" id="PTHR47926">
    <property type="entry name" value="PENTATRICOPEPTIDE REPEAT-CONTAINING PROTEIN"/>
    <property type="match status" value="1"/>
</dbReference>
<comment type="similarity">
    <text evidence="1">Belongs to the PPR family. PCMP-H subfamily.</text>
</comment>
<accession>A0A2I0KBT6</accession>
<feature type="domain" description="DYW" evidence="4">
    <location>
        <begin position="735"/>
        <end position="805"/>
    </location>
</feature>
<dbReference type="FunFam" id="1.25.40.10:FF:000348">
    <property type="entry name" value="Pentatricopeptide repeat-containing protein chloroplastic"/>
    <property type="match status" value="1"/>
</dbReference>
<proteinExistence type="inferred from homology"/>
<dbReference type="STRING" id="22663.A0A2I0KBT6"/>
<dbReference type="InterPro" id="IPR046848">
    <property type="entry name" value="E_motif"/>
</dbReference>
<dbReference type="InterPro" id="IPR002885">
    <property type="entry name" value="PPR_rpt"/>
</dbReference>
<dbReference type="EMBL" id="PGOL01000697">
    <property type="protein sequence ID" value="PKI66001.1"/>
    <property type="molecule type" value="Genomic_DNA"/>
</dbReference>
<dbReference type="Gene3D" id="1.25.40.10">
    <property type="entry name" value="Tetratricopeptide repeat domain"/>
    <property type="match status" value="5"/>
</dbReference>
<keyword evidence="2" id="KW-0677">Repeat</keyword>
<evidence type="ECO:0000313" key="6">
    <source>
        <dbReference type="Proteomes" id="UP000233551"/>
    </source>
</evidence>
<dbReference type="FunFam" id="1.25.40.10:FF:000344">
    <property type="entry name" value="Pentatricopeptide repeat-containing protein"/>
    <property type="match status" value="1"/>
</dbReference>
<name>A0A2I0KBT6_PUNGR</name>
<gene>
    <name evidence="5" type="ORF">CRG98_013586</name>
</gene>
<dbReference type="NCBIfam" id="TIGR00756">
    <property type="entry name" value="PPR"/>
    <property type="match status" value="7"/>
</dbReference>
<dbReference type="Pfam" id="PF20431">
    <property type="entry name" value="E_motif"/>
    <property type="match status" value="1"/>
</dbReference>
<dbReference type="Pfam" id="PF14432">
    <property type="entry name" value="DYW_deaminase"/>
    <property type="match status" value="1"/>
</dbReference>
<evidence type="ECO:0000256" key="2">
    <source>
        <dbReference type="ARBA" id="ARBA00022737"/>
    </source>
</evidence>
<feature type="repeat" description="PPR" evidence="3">
    <location>
        <begin position="247"/>
        <end position="281"/>
    </location>
</feature>
<organism evidence="5 6">
    <name type="scientific">Punica granatum</name>
    <name type="common">Pomegranate</name>
    <dbReference type="NCBI Taxonomy" id="22663"/>
    <lineage>
        <taxon>Eukaryota</taxon>
        <taxon>Viridiplantae</taxon>
        <taxon>Streptophyta</taxon>
        <taxon>Embryophyta</taxon>
        <taxon>Tracheophyta</taxon>
        <taxon>Spermatophyta</taxon>
        <taxon>Magnoliopsida</taxon>
        <taxon>eudicotyledons</taxon>
        <taxon>Gunneridae</taxon>
        <taxon>Pentapetalae</taxon>
        <taxon>rosids</taxon>
        <taxon>malvids</taxon>
        <taxon>Myrtales</taxon>
        <taxon>Lythraceae</taxon>
        <taxon>Punica</taxon>
    </lineage>
</organism>
<evidence type="ECO:0000259" key="4">
    <source>
        <dbReference type="Pfam" id="PF14432"/>
    </source>
</evidence>
<dbReference type="InterPro" id="IPR046960">
    <property type="entry name" value="PPR_At4g14850-like_plant"/>
</dbReference>
<feature type="repeat" description="PPR" evidence="3">
    <location>
        <begin position="516"/>
        <end position="550"/>
    </location>
</feature>
<feature type="repeat" description="PPR" evidence="3">
    <location>
        <begin position="384"/>
        <end position="414"/>
    </location>
</feature>
<sequence length="805" mass="90240">MAAAPLYYLTIPYTTLSLQNPSEEPNNNASSTCRGVTRLPKHPETAIWNRSLRTHLEAGSSSQVLQCYCEIVACGVPLDISTFHFLIHACSRSLLLRLGREVHGRALKHGLGGNQSLRNCLMGLYAKAGMVWDVELLFQKVPGRDVVTWNTMISCHVRAGMLREAMRLFGRMRSEGVEPNEVTMVSLLSAVAKLRDLQMGEELHRFILEKRLDISGSLLNCLVDMYIKCGAMDRAQELLPDSQSRDDVILWTSLIGGHVKSGNMNGAQELFDRMPEKNLISWTTMASGYVQLGDYRNSLEVFREMLLGDVAPDEVALVTALNACSHVVECGRPFVLLGGSIHGLLVKLGMALEGFLGNALLDFYVKSGWMEDARSVFRLLPRKTAVSWNSMLEGFCRTGELKEAKEFFDGIPEKDTVSWNIMIGCCTRFGYCKESFELFHQMQNSKVEPDKVTLVCLLSACAKVGALSHGIWIHVHMKKNGIELDNALATGLVDMYGKCGSAEKAEEVFSEIPNKSVRLWTAMMAGYAMEGKALKAVELFSEMVSQGLKPDFITFVALLSACSHGGLLEEAYRYFNEMESKYGIEPMVQHFGCMVDLLGRVGRLEEALEMICSMPLGPDAAIWSTFLRACESHQNVELAELAFRRLVELDPSSDSAHVVLSKVYAKLGRWDDMRLVRRKLHELGTRKKLGCSMIEQDGSVHEFTSEDFSNPLSREIYSTLSEVEERSGGESGETNRHSERLAVAFGLITSERKTPIRVVNNLRICADCHSFMKFVSRSYEREIVIRDNYRFHRFKDGNCSCKEFW</sequence>
<dbReference type="GO" id="GO:0003723">
    <property type="term" value="F:RNA binding"/>
    <property type="evidence" value="ECO:0007669"/>
    <property type="project" value="InterPro"/>
</dbReference>
<feature type="repeat" description="PPR" evidence="3">
    <location>
        <begin position="415"/>
        <end position="449"/>
    </location>
</feature>
<evidence type="ECO:0000313" key="5">
    <source>
        <dbReference type="EMBL" id="PKI66001.1"/>
    </source>
</evidence>
<feature type="repeat" description="PPR" evidence="3">
    <location>
        <begin position="551"/>
        <end position="581"/>
    </location>
</feature>